<evidence type="ECO:0000313" key="7">
    <source>
        <dbReference type="Proteomes" id="UP000265520"/>
    </source>
</evidence>
<feature type="domain" description="Nitrite/Sulfite reductase ferredoxin-like" evidence="5">
    <location>
        <begin position="28"/>
        <end position="65"/>
    </location>
</feature>
<keyword evidence="7" id="KW-1185">Reference proteome</keyword>
<dbReference type="Proteomes" id="UP000265520">
    <property type="component" value="Unassembled WGS sequence"/>
</dbReference>
<dbReference type="InterPro" id="IPR036136">
    <property type="entry name" value="Nit/Sulf_reduc_fer-like_dom_sf"/>
</dbReference>
<accession>A0A392TJK5</accession>
<evidence type="ECO:0000313" key="6">
    <source>
        <dbReference type="EMBL" id="MCI60306.1"/>
    </source>
</evidence>
<dbReference type="GO" id="GO:0016491">
    <property type="term" value="F:oxidoreductase activity"/>
    <property type="evidence" value="ECO:0007669"/>
    <property type="project" value="UniProtKB-KW"/>
</dbReference>
<reference evidence="6 7" key="1">
    <citation type="journal article" date="2018" name="Front. Plant Sci.">
        <title>Red Clover (Trifolium pratense) and Zigzag Clover (T. medium) - A Picture of Genomic Similarities and Differences.</title>
        <authorList>
            <person name="Dluhosova J."/>
            <person name="Istvanek J."/>
            <person name="Nedelnik J."/>
            <person name="Repkova J."/>
        </authorList>
    </citation>
    <scope>NUCLEOTIDE SEQUENCE [LARGE SCALE GENOMIC DNA]</scope>
    <source>
        <strain evidence="7">cv. 10/8</strain>
        <tissue evidence="6">Leaf</tissue>
    </source>
</reference>
<dbReference type="PANTHER" id="PTHR32439:SF0">
    <property type="entry name" value="FERREDOXIN--NITRITE REDUCTASE, CHLOROPLASTIC"/>
    <property type="match status" value="1"/>
</dbReference>
<keyword evidence="3" id="KW-0408">Iron</keyword>
<proteinExistence type="inferred from homology"/>
<dbReference type="PANTHER" id="PTHR32439">
    <property type="entry name" value="FERREDOXIN--NITRITE REDUCTASE, CHLOROPLASTIC"/>
    <property type="match status" value="1"/>
</dbReference>
<dbReference type="InterPro" id="IPR051329">
    <property type="entry name" value="NIR_SIR_4Fe-4S"/>
</dbReference>
<comment type="caution">
    <text evidence="6">The sequence shown here is derived from an EMBL/GenBank/DDBJ whole genome shotgun (WGS) entry which is preliminary data.</text>
</comment>
<evidence type="ECO:0000259" key="5">
    <source>
        <dbReference type="Pfam" id="PF03460"/>
    </source>
</evidence>
<sequence>MPTKKLERASKEELVQKQWERRDILGVHPQKQEGLSYVGIHIPVGRIQADEMDELARLADEYGTG</sequence>
<dbReference type="Gene3D" id="3.90.480.20">
    <property type="match status" value="1"/>
</dbReference>
<dbReference type="Pfam" id="PF03460">
    <property type="entry name" value="NIR_SIR_ferr"/>
    <property type="match status" value="1"/>
</dbReference>
<keyword evidence="3" id="KW-0349">Heme</keyword>
<dbReference type="GO" id="GO:0051539">
    <property type="term" value="F:4 iron, 4 sulfur cluster binding"/>
    <property type="evidence" value="ECO:0007669"/>
    <property type="project" value="UniProtKB-KW"/>
</dbReference>
<evidence type="ECO:0000256" key="3">
    <source>
        <dbReference type="ARBA" id="ARBA00022617"/>
    </source>
</evidence>
<feature type="non-terminal residue" evidence="6">
    <location>
        <position position="65"/>
    </location>
</feature>
<organism evidence="6 7">
    <name type="scientific">Trifolium medium</name>
    <dbReference type="NCBI Taxonomy" id="97028"/>
    <lineage>
        <taxon>Eukaryota</taxon>
        <taxon>Viridiplantae</taxon>
        <taxon>Streptophyta</taxon>
        <taxon>Embryophyta</taxon>
        <taxon>Tracheophyta</taxon>
        <taxon>Spermatophyta</taxon>
        <taxon>Magnoliopsida</taxon>
        <taxon>eudicotyledons</taxon>
        <taxon>Gunneridae</taxon>
        <taxon>Pentapetalae</taxon>
        <taxon>rosids</taxon>
        <taxon>fabids</taxon>
        <taxon>Fabales</taxon>
        <taxon>Fabaceae</taxon>
        <taxon>Papilionoideae</taxon>
        <taxon>50 kb inversion clade</taxon>
        <taxon>NPAAA clade</taxon>
        <taxon>Hologalegina</taxon>
        <taxon>IRL clade</taxon>
        <taxon>Trifolieae</taxon>
        <taxon>Trifolium</taxon>
    </lineage>
</organism>
<keyword evidence="2" id="KW-0411">Iron-sulfur</keyword>
<keyword evidence="4" id="KW-0560">Oxidoreductase</keyword>
<dbReference type="SUPFAM" id="SSF55124">
    <property type="entry name" value="Nitrite/Sulfite reductase N-terminal domain-like"/>
    <property type="match status" value="1"/>
</dbReference>
<dbReference type="EMBL" id="LXQA010579095">
    <property type="protein sequence ID" value="MCI60306.1"/>
    <property type="molecule type" value="Genomic_DNA"/>
</dbReference>
<comment type="similarity">
    <text evidence="1">Belongs to the nitrite and sulfite reductase 4Fe-4S domain family.</text>
</comment>
<name>A0A392TJK5_9FABA</name>
<dbReference type="AlphaFoldDB" id="A0A392TJK5"/>
<keyword evidence="3" id="KW-0479">Metal-binding</keyword>
<evidence type="ECO:0000256" key="4">
    <source>
        <dbReference type="ARBA" id="ARBA00023002"/>
    </source>
</evidence>
<keyword evidence="2" id="KW-0004">4Fe-4S</keyword>
<protein>
    <submittedName>
        <fullName evidence="6">Ferredoxin-nitrite reductase</fullName>
    </submittedName>
</protein>
<evidence type="ECO:0000256" key="1">
    <source>
        <dbReference type="ARBA" id="ARBA00010429"/>
    </source>
</evidence>
<evidence type="ECO:0000256" key="2">
    <source>
        <dbReference type="ARBA" id="ARBA00022485"/>
    </source>
</evidence>
<dbReference type="InterPro" id="IPR005117">
    <property type="entry name" value="NiRdtase/SiRdtase_haem-b_fer"/>
</dbReference>